<feature type="compositionally biased region" description="Pro residues" evidence="1">
    <location>
        <begin position="37"/>
        <end position="47"/>
    </location>
</feature>
<reference evidence="3 4" key="2">
    <citation type="submission" date="2020-10" db="UniProtKB">
        <authorList>
            <consortium name="WormBaseParasite"/>
        </authorList>
    </citation>
    <scope>IDENTIFICATION</scope>
</reference>
<feature type="region of interest" description="Disordered" evidence="1">
    <location>
        <begin position="67"/>
        <end position="91"/>
    </location>
</feature>
<evidence type="ECO:0000313" key="3">
    <source>
        <dbReference type="WBParaSite" id="Pan_g14137.t1"/>
    </source>
</evidence>
<dbReference type="WBParaSite" id="Pan_g23554.t1">
    <property type="protein sequence ID" value="Pan_g23554.t1"/>
    <property type="gene ID" value="Pan_g23554"/>
</dbReference>
<proteinExistence type="predicted"/>
<evidence type="ECO:0000313" key="4">
    <source>
        <dbReference type="WBParaSite" id="Pan_g16861.t1"/>
    </source>
</evidence>
<dbReference type="AlphaFoldDB" id="A0A7E4VPE9"/>
<feature type="region of interest" description="Disordered" evidence="1">
    <location>
        <begin position="29"/>
        <end position="48"/>
    </location>
</feature>
<protein>
    <submittedName>
        <fullName evidence="3 4">Uncharacterized protein</fullName>
    </submittedName>
</protein>
<dbReference type="WBParaSite" id="Pan_g20444.t1">
    <property type="protein sequence ID" value="Pan_g20444.t1"/>
    <property type="gene ID" value="Pan_g20444"/>
</dbReference>
<reference evidence="2" key="1">
    <citation type="journal article" date="2013" name="Genetics">
        <title>The draft genome and transcriptome of Panagrellus redivivus are shaped by the harsh demands of a free-living lifestyle.</title>
        <authorList>
            <person name="Srinivasan J."/>
            <person name="Dillman A.R."/>
            <person name="Macchietto M.G."/>
            <person name="Heikkinen L."/>
            <person name="Lakso M."/>
            <person name="Fracchia K.M."/>
            <person name="Antoshechkin I."/>
            <person name="Mortazavi A."/>
            <person name="Wong G."/>
            <person name="Sternberg P.W."/>
        </authorList>
    </citation>
    <scope>NUCLEOTIDE SEQUENCE [LARGE SCALE GENOMIC DNA]</scope>
    <source>
        <strain evidence="2">MT8872</strain>
    </source>
</reference>
<sequence>MKLQCYRLFEYTHVTFWYCSSNFTHKVVNSPTDPGSTEPPAPAPDPIPYFRRLRNRIRRRILTFGASGSEVSDPGLLDPDPSLRSGSFLRS</sequence>
<keyword evidence="2" id="KW-1185">Reference proteome</keyword>
<evidence type="ECO:0000256" key="1">
    <source>
        <dbReference type="SAM" id="MobiDB-lite"/>
    </source>
</evidence>
<accession>A0A7E4VPE9</accession>
<dbReference type="WBParaSite" id="Pan_g14137.t1">
    <property type="protein sequence ID" value="Pan_g14137.t1"/>
    <property type="gene ID" value="Pan_g14137"/>
</dbReference>
<dbReference type="Proteomes" id="UP000492821">
    <property type="component" value="Unassembled WGS sequence"/>
</dbReference>
<organism evidence="2 5">
    <name type="scientific">Panagrellus redivivus</name>
    <name type="common">Microworm</name>
    <dbReference type="NCBI Taxonomy" id="6233"/>
    <lineage>
        <taxon>Eukaryota</taxon>
        <taxon>Metazoa</taxon>
        <taxon>Ecdysozoa</taxon>
        <taxon>Nematoda</taxon>
        <taxon>Chromadorea</taxon>
        <taxon>Rhabditida</taxon>
        <taxon>Tylenchina</taxon>
        <taxon>Panagrolaimomorpha</taxon>
        <taxon>Panagrolaimoidea</taxon>
        <taxon>Panagrolaimidae</taxon>
        <taxon>Panagrellus</taxon>
    </lineage>
</organism>
<dbReference type="WBParaSite" id="Pan_g16861.t1">
    <property type="protein sequence ID" value="Pan_g16861.t1"/>
    <property type="gene ID" value="Pan_g16861"/>
</dbReference>
<dbReference type="WBParaSite" id="Pan_g17087.t1">
    <property type="protein sequence ID" value="Pan_g17087.t1"/>
    <property type="gene ID" value="Pan_g17087"/>
</dbReference>
<evidence type="ECO:0000313" key="2">
    <source>
        <dbReference type="Proteomes" id="UP000492821"/>
    </source>
</evidence>
<evidence type="ECO:0000313" key="5">
    <source>
        <dbReference type="WBParaSite" id="Pan_g23554.t1"/>
    </source>
</evidence>
<name>A0A7E4VPE9_PANRE</name>